<proteinExistence type="inferred from homology"/>
<dbReference type="InterPro" id="IPR008409">
    <property type="entry name" value="SPF27"/>
</dbReference>
<dbReference type="GO" id="GO:0005681">
    <property type="term" value="C:spliceosomal complex"/>
    <property type="evidence" value="ECO:0007669"/>
    <property type="project" value="UniProtKB-KW"/>
</dbReference>
<dbReference type="GO" id="GO:0008380">
    <property type="term" value="P:RNA splicing"/>
    <property type="evidence" value="ECO:0007669"/>
    <property type="project" value="UniProtKB-KW"/>
</dbReference>
<evidence type="ECO:0008006" key="9">
    <source>
        <dbReference type="Google" id="ProtNLM"/>
    </source>
</evidence>
<dbReference type="AlphaFoldDB" id="A0ABD3PBW0"/>
<evidence type="ECO:0000256" key="4">
    <source>
        <dbReference type="ARBA" id="ARBA00022728"/>
    </source>
</evidence>
<gene>
    <name evidence="7" type="ORF">HJC23_004766</name>
</gene>
<keyword evidence="8" id="KW-1185">Reference proteome</keyword>
<keyword evidence="5" id="KW-0508">mRNA splicing</keyword>
<evidence type="ECO:0000256" key="5">
    <source>
        <dbReference type="ARBA" id="ARBA00023187"/>
    </source>
</evidence>
<dbReference type="Pfam" id="PF05700">
    <property type="entry name" value="BCAS2"/>
    <property type="match status" value="1"/>
</dbReference>
<comment type="subcellular location">
    <subcellularLocation>
        <location evidence="1">Nucleus</location>
    </subcellularLocation>
</comment>
<sequence>MYSYQLPAATSHAPKAPGFIPHHTSANDVMTTPNALPYVEPLDPHNEQHAISLLEEELARSSHVGNEQEHPSLNGRLFPASLSQGRRTFLEVNEAPLATAAYQALLERQSDASSPAVAWSLPDPFAASGGLDTKKAESQMISDLDTSIKSSKINFEHHRIRLINLDLHSLCSAPDQYQRYHAFLEQQYLIPQSKLLEAQRMKVDAINAQRMQEQDSTMRKMIGLKRKWAGLVEKNGRLDVAISRLEGEVLELERDVGPAVIGVSDGMEGGIRSKEH</sequence>
<dbReference type="PANTHER" id="PTHR13296:SF0">
    <property type="entry name" value="PRE-MRNA-SPLICING FACTOR SPF27"/>
    <property type="match status" value="1"/>
</dbReference>
<reference evidence="7 8" key="1">
    <citation type="journal article" date="2020" name="G3 (Bethesda)">
        <title>Improved Reference Genome for Cyclotella cryptica CCMP332, a Model for Cell Wall Morphogenesis, Salinity Adaptation, and Lipid Production in Diatoms (Bacillariophyta).</title>
        <authorList>
            <person name="Roberts W.R."/>
            <person name="Downey K.M."/>
            <person name="Ruck E.C."/>
            <person name="Traller J.C."/>
            <person name="Alverson A.J."/>
        </authorList>
    </citation>
    <scope>NUCLEOTIDE SEQUENCE [LARGE SCALE GENOMIC DNA]</scope>
    <source>
        <strain evidence="7 8">CCMP332</strain>
    </source>
</reference>
<protein>
    <recommendedName>
        <fullName evidence="9">Pre-mRNA-splicing factor SPF27</fullName>
    </recommendedName>
</protein>
<evidence type="ECO:0000256" key="6">
    <source>
        <dbReference type="ARBA" id="ARBA00023242"/>
    </source>
</evidence>
<keyword evidence="3" id="KW-0507">mRNA processing</keyword>
<accession>A0ABD3PBW0</accession>
<evidence type="ECO:0000256" key="3">
    <source>
        <dbReference type="ARBA" id="ARBA00022664"/>
    </source>
</evidence>
<evidence type="ECO:0000256" key="1">
    <source>
        <dbReference type="ARBA" id="ARBA00004123"/>
    </source>
</evidence>
<dbReference type="Proteomes" id="UP001516023">
    <property type="component" value="Unassembled WGS sequence"/>
</dbReference>
<evidence type="ECO:0000256" key="2">
    <source>
        <dbReference type="ARBA" id="ARBA00010788"/>
    </source>
</evidence>
<comment type="similarity">
    <text evidence="2">Belongs to the SPF27 family.</text>
</comment>
<keyword evidence="6" id="KW-0539">Nucleus</keyword>
<name>A0ABD3PBW0_9STRA</name>
<dbReference type="PANTHER" id="PTHR13296">
    <property type="entry name" value="BCAS2 PROTEIN"/>
    <property type="match status" value="1"/>
</dbReference>
<organism evidence="7 8">
    <name type="scientific">Cyclotella cryptica</name>
    <dbReference type="NCBI Taxonomy" id="29204"/>
    <lineage>
        <taxon>Eukaryota</taxon>
        <taxon>Sar</taxon>
        <taxon>Stramenopiles</taxon>
        <taxon>Ochrophyta</taxon>
        <taxon>Bacillariophyta</taxon>
        <taxon>Coscinodiscophyceae</taxon>
        <taxon>Thalassiosirophycidae</taxon>
        <taxon>Stephanodiscales</taxon>
        <taxon>Stephanodiscaceae</taxon>
        <taxon>Cyclotella</taxon>
    </lineage>
</organism>
<dbReference type="GO" id="GO:0006397">
    <property type="term" value="P:mRNA processing"/>
    <property type="evidence" value="ECO:0007669"/>
    <property type="project" value="UniProtKB-KW"/>
</dbReference>
<comment type="caution">
    <text evidence="7">The sequence shown here is derived from an EMBL/GenBank/DDBJ whole genome shotgun (WGS) entry which is preliminary data.</text>
</comment>
<evidence type="ECO:0000313" key="7">
    <source>
        <dbReference type="EMBL" id="KAL3785618.1"/>
    </source>
</evidence>
<evidence type="ECO:0000313" key="8">
    <source>
        <dbReference type="Proteomes" id="UP001516023"/>
    </source>
</evidence>
<dbReference type="EMBL" id="JABMIG020000213">
    <property type="protein sequence ID" value="KAL3785618.1"/>
    <property type="molecule type" value="Genomic_DNA"/>
</dbReference>
<keyword evidence="4" id="KW-0747">Spliceosome</keyword>